<dbReference type="PANTHER" id="PTHR16011:SF0">
    <property type="entry name" value="INTRAFLAGELLAR TRANSPORT PROTEIN 57 HOMOLOG"/>
    <property type="match status" value="1"/>
</dbReference>
<name>A0A5C6P1T5_9TELE</name>
<evidence type="ECO:0000256" key="5">
    <source>
        <dbReference type="ARBA" id="ARBA00023273"/>
    </source>
</evidence>
<keyword evidence="6" id="KW-0175">Coiled coil</keyword>
<comment type="subcellular location">
    <subcellularLocation>
        <location evidence="1">Cell projection</location>
        <location evidence="1">Cilium</location>
    </subcellularLocation>
</comment>
<evidence type="ECO:0000256" key="7">
    <source>
        <dbReference type="SAM" id="MobiDB-lite"/>
    </source>
</evidence>
<feature type="coiled-coil region" evidence="6">
    <location>
        <begin position="297"/>
        <end position="327"/>
    </location>
</feature>
<evidence type="ECO:0000313" key="9">
    <source>
        <dbReference type="Proteomes" id="UP000324091"/>
    </source>
</evidence>
<evidence type="ECO:0000256" key="3">
    <source>
        <dbReference type="ARBA" id="ARBA00020568"/>
    </source>
</evidence>
<evidence type="ECO:0000256" key="1">
    <source>
        <dbReference type="ARBA" id="ARBA00004138"/>
    </source>
</evidence>
<evidence type="ECO:0000256" key="4">
    <source>
        <dbReference type="ARBA" id="ARBA00023069"/>
    </source>
</evidence>
<sequence length="414" mass="46906">MAEDGRRADGEDRGPGAAYGGFAVMEGLLEKLKLLDYEEQVLAKHNSAKSLSRHYFVSSPHIGSNPGEQFYLFTITAAWLINTAGRPFPEPLEYDEPTTTVSNILAELRAFGVKVDFPPSKLKSGSGEHVCFVLDRLAEEALKRTGFSFRRPKYPTETTEEESIVEDDAELTLSRAEEEAIEADDDEDVLDLDTLKLQTSEPEGALRADDAPESAGDAAEWNLEVERVLTQLRVSTRTHNKQWRSHLEQMHQHNQAISSLTEDSKSFLTRLQQDLSKAVEKVSSREKYISKQLEPLIQEYRSVRARLQQEQERYQQTNARVMEKRLELREVSEGIATSAEISDEVKKIEQEIKDRDSSMSDGAPVVRIRRSLTRLKQEVVQMDVRTGVVQHALLLSRLKEKSNMTRDMLATNIT</sequence>
<dbReference type="Proteomes" id="UP000324091">
    <property type="component" value="Chromosome 15"/>
</dbReference>
<evidence type="ECO:0000256" key="6">
    <source>
        <dbReference type="SAM" id="Coils"/>
    </source>
</evidence>
<dbReference type="Pfam" id="PF10498">
    <property type="entry name" value="IFT57"/>
    <property type="match status" value="1"/>
</dbReference>
<organism evidence="8 9">
    <name type="scientific">Takifugu flavidus</name>
    <name type="common">sansaifugu</name>
    <dbReference type="NCBI Taxonomy" id="433684"/>
    <lineage>
        <taxon>Eukaryota</taxon>
        <taxon>Metazoa</taxon>
        <taxon>Chordata</taxon>
        <taxon>Craniata</taxon>
        <taxon>Vertebrata</taxon>
        <taxon>Euteleostomi</taxon>
        <taxon>Actinopterygii</taxon>
        <taxon>Neopterygii</taxon>
        <taxon>Teleostei</taxon>
        <taxon>Neoteleostei</taxon>
        <taxon>Acanthomorphata</taxon>
        <taxon>Eupercaria</taxon>
        <taxon>Tetraodontiformes</taxon>
        <taxon>Tetradontoidea</taxon>
        <taxon>Tetraodontidae</taxon>
        <taxon>Takifugu</taxon>
    </lineage>
</organism>
<evidence type="ECO:0000256" key="2">
    <source>
        <dbReference type="ARBA" id="ARBA00009415"/>
    </source>
</evidence>
<dbReference type="InterPro" id="IPR019530">
    <property type="entry name" value="Intra-flagellar_transport_57"/>
</dbReference>
<dbReference type="GO" id="GO:0042073">
    <property type="term" value="P:intraciliary transport"/>
    <property type="evidence" value="ECO:0007669"/>
    <property type="project" value="TreeGrafter"/>
</dbReference>
<keyword evidence="8" id="KW-0282">Flagellum</keyword>
<comment type="similarity">
    <text evidence="2">Belongs to the IFT57 family.</text>
</comment>
<dbReference type="AlphaFoldDB" id="A0A5C6P1T5"/>
<dbReference type="EMBL" id="RHFK02000007">
    <property type="protein sequence ID" value="TWW73098.1"/>
    <property type="molecule type" value="Genomic_DNA"/>
</dbReference>
<evidence type="ECO:0000313" key="8">
    <source>
        <dbReference type="EMBL" id="TWW73098.1"/>
    </source>
</evidence>
<comment type="caution">
    <text evidence="8">The sequence shown here is derived from an EMBL/GenBank/DDBJ whole genome shotgun (WGS) entry which is preliminary data.</text>
</comment>
<reference evidence="8 9" key="1">
    <citation type="submission" date="2019-04" db="EMBL/GenBank/DDBJ databases">
        <title>Chromosome genome assembly for Takifugu flavidus.</title>
        <authorList>
            <person name="Xiao S."/>
        </authorList>
    </citation>
    <scope>NUCLEOTIDE SEQUENCE [LARGE SCALE GENOMIC DNA]</scope>
    <source>
        <strain evidence="8">HTHZ2018</strain>
        <tissue evidence="8">Muscle</tissue>
    </source>
</reference>
<keyword evidence="4" id="KW-0969">Cilium</keyword>
<protein>
    <recommendedName>
        <fullName evidence="3">Intraflagellar transport protein 57 homolog</fullName>
    </recommendedName>
</protein>
<keyword evidence="9" id="KW-1185">Reference proteome</keyword>
<gene>
    <name evidence="8" type="ORF">D4764_15G0004920</name>
</gene>
<accession>A0A5C6P1T5</accession>
<dbReference type="GO" id="GO:0005815">
    <property type="term" value="C:microtubule organizing center"/>
    <property type="evidence" value="ECO:0007669"/>
    <property type="project" value="TreeGrafter"/>
</dbReference>
<dbReference type="GO" id="GO:0005794">
    <property type="term" value="C:Golgi apparatus"/>
    <property type="evidence" value="ECO:0007669"/>
    <property type="project" value="TreeGrafter"/>
</dbReference>
<keyword evidence="5" id="KW-0966">Cell projection</keyword>
<dbReference type="GO" id="GO:1905515">
    <property type="term" value="P:non-motile cilium assembly"/>
    <property type="evidence" value="ECO:0007669"/>
    <property type="project" value="TreeGrafter"/>
</dbReference>
<proteinExistence type="inferred from homology"/>
<feature type="region of interest" description="Disordered" evidence="7">
    <location>
        <begin position="197"/>
        <end position="217"/>
    </location>
</feature>
<dbReference type="GO" id="GO:0030992">
    <property type="term" value="C:intraciliary transport particle B"/>
    <property type="evidence" value="ECO:0007669"/>
    <property type="project" value="TreeGrafter"/>
</dbReference>
<dbReference type="GO" id="GO:0005929">
    <property type="term" value="C:cilium"/>
    <property type="evidence" value="ECO:0007669"/>
    <property type="project" value="UniProtKB-SubCell"/>
</dbReference>
<dbReference type="PANTHER" id="PTHR16011">
    <property type="entry name" value="IFT57/HIPPI"/>
    <property type="match status" value="1"/>
</dbReference>